<feature type="domain" description="PAS" evidence="8">
    <location>
        <begin position="565"/>
        <end position="596"/>
    </location>
</feature>
<feature type="region of interest" description="Disordered" evidence="5">
    <location>
        <begin position="980"/>
        <end position="1023"/>
    </location>
</feature>
<evidence type="ECO:0000313" key="11">
    <source>
        <dbReference type="Proteomes" id="UP000284476"/>
    </source>
</evidence>
<sequence>MLSETRMSIALNLRLGTKLPLMLVSVSFVALAIMGLSSYHLASTMLITHGTQRLEQALGSRREVLRHWSEQQLSSIRAAGLSAGALRAARDFQTAWERIGPDPGPELRRIFVDHVAPDGGYSQPGVVPHLSDYTLQHRRYSGTFSALVEQNGLLDIFLVGPGGEVFYSHQKDANFATNLFDGNRDDPDLVRVVREALEARTSSGPFISLFTRDFTHPRSPRVVYLSVPLRSEGGEVLGALVFEVPLAPLSDTMGDPNTLGSTGQGYLVDGGRTLQTPLRDIPRPVDGKFDIPEDVVTRALRGEAGQQDGRGIDGTEVISAYAPVDLFGRRFAAIVEQTTKEIYAPARALAREMVVNGGLVLALLAAVSGLLARSVSGPLTQLTQMIRKIAEGRYDTAIRGTERGDEVGDMARALGGLRDDLARAEAAQLEATIQGTAFRTSSAAMMMVDSDFVIIYVNDALVRLLRSRQEEYRLSHADFPTEDLVGRSIGDFHAMPDHLREILGDPANLPYHVDIVVGDVRFGLDVNEISLPEKGQIGFVIEWRDVTEIRMNRALLSAIGNTQLIMELSPEGRVTRVNENLSTALGISAEDLQGRSYETLICCETLGFWEQLQQLEPVVGRFSLRVAGGPLVIAEGSMTSVPDRHGCLLKIVLIANDVTESHVALKAERERADAMLEDQKQVVEALRIGLKALSTGDLSINIRDDFPFEYEQLRQDFNVAAQNLSEAIQVVIDNAASIDREARDISDAAEDLSHRTERQASTLEQTAAALDELTASVSSATAGVMDANRVVKLARESAESSGRIVQEAVDAMGEIEESSRKISRIIGVIDDIAFQTNLLALNAGVEAARAGEAGRGFAVVASEVRALAQRSSDAAREIDGLITASTNHVRCGVDLVGETGNALEKILVSVNDIASRMAEIAASSHEQASGLSEINIAVNQLDQVTQHNAAMFEETTAASHALTRGAQALAAAAAQFRTSKPARVAEMPPEPPAAMAASGRPSPGNAMRLVHAAPEGRGNIHDR</sequence>
<dbReference type="Gene3D" id="6.10.340.10">
    <property type="match status" value="1"/>
</dbReference>
<keyword evidence="6" id="KW-0812">Transmembrane</keyword>
<evidence type="ECO:0000256" key="2">
    <source>
        <dbReference type="ARBA" id="ARBA00022500"/>
    </source>
</evidence>
<dbReference type="GO" id="GO:0016020">
    <property type="term" value="C:membrane"/>
    <property type="evidence" value="ECO:0007669"/>
    <property type="project" value="UniProtKB-SubCell"/>
</dbReference>
<dbReference type="CDD" id="cd06225">
    <property type="entry name" value="HAMP"/>
    <property type="match status" value="1"/>
</dbReference>
<dbReference type="Pfam" id="PF13188">
    <property type="entry name" value="PAS_8"/>
    <property type="match status" value="1"/>
</dbReference>
<dbReference type="AlphaFoldDB" id="A0A443JU40"/>
<feature type="transmembrane region" description="Helical" evidence="6">
    <location>
        <begin position="21"/>
        <end position="42"/>
    </location>
</feature>
<dbReference type="InterPro" id="IPR051310">
    <property type="entry name" value="MCP_chemotaxis"/>
</dbReference>
<dbReference type="CDD" id="cd11386">
    <property type="entry name" value="MCP_signal"/>
    <property type="match status" value="1"/>
</dbReference>
<comment type="subcellular location">
    <subcellularLocation>
        <location evidence="1">Membrane</location>
    </subcellularLocation>
</comment>
<comment type="similarity">
    <text evidence="3">Belongs to the methyl-accepting chemotaxis (MCP) protein family.</text>
</comment>
<dbReference type="Pfam" id="PF00672">
    <property type="entry name" value="HAMP"/>
    <property type="match status" value="1"/>
</dbReference>
<dbReference type="GO" id="GO:0007165">
    <property type="term" value="P:signal transduction"/>
    <property type="evidence" value="ECO:0007669"/>
    <property type="project" value="UniProtKB-KW"/>
</dbReference>
<dbReference type="InterPro" id="IPR003660">
    <property type="entry name" value="HAMP_dom"/>
</dbReference>
<dbReference type="EMBL" id="SAUZ01000002">
    <property type="protein sequence ID" value="RWR24012.1"/>
    <property type="molecule type" value="Genomic_DNA"/>
</dbReference>
<evidence type="ECO:0000259" key="7">
    <source>
        <dbReference type="PROSITE" id="PS50111"/>
    </source>
</evidence>
<reference evidence="10 11" key="2">
    <citation type="submission" date="2019-01" db="EMBL/GenBank/DDBJ databases">
        <authorList>
            <person name="Li Y."/>
        </authorList>
    </citation>
    <scope>NUCLEOTIDE SEQUENCE [LARGE SCALE GENOMIC DNA]</scope>
    <source>
        <strain evidence="10 11">SK2B-1</strain>
    </source>
</reference>
<evidence type="ECO:0000313" key="10">
    <source>
        <dbReference type="EMBL" id="RWR24012.1"/>
    </source>
</evidence>
<reference evidence="10 11" key="1">
    <citation type="submission" date="2019-01" db="EMBL/GenBank/DDBJ databases">
        <title>Sinorhodobacter populi sp. nov. isolated from the symptomatic bark tissue of Populus euramericana canker.</title>
        <authorList>
            <person name="Xu G."/>
        </authorList>
    </citation>
    <scope>NUCLEOTIDE SEQUENCE [LARGE SCALE GENOMIC DNA]</scope>
    <source>
        <strain evidence="10 11">SK2B-1</strain>
    </source>
</reference>
<keyword evidence="6" id="KW-0472">Membrane</keyword>
<evidence type="ECO:0000256" key="3">
    <source>
        <dbReference type="ARBA" id="ARBA00029447"/>
    </source>
</evidence>
<keyword evidence="4" id="KW-0807">Transducer</keyword>
<dbReference type="SMART" id="SM00304">
    <property type="entry name" value="HAMP"/>
    <property type="match status" value="2"/>
</dbReference>
<dbReference type="Gene3D" id="3.30.450.20">
    <property type="entry name" value="PAS domain"/>
    <property type="match status" value="2"/>
</dbReference>
<dbReference type="PANTHER" id="PTHR43531">
    <property type="entry name" value="PROTEIN ICFG"/>
    <property type="match status" value="1"/>
</dbReference>
<dbReference type="SMART" id="SM00091">
    <property type="entry name" value="PAS"/>
    <property type="match status" value="2"/>
</dbReference>
<protein>
    <submittedName>
        <fullName evidence="10">HAMP domain-containing protein</fullName>
    </submittedName>
</protein>
<evidence type="ECO:0000256" key="5">
    <source>
        <dbReference type="SAM" id="MobiDB-lite"/>
    </source>
</evidence>
<comment type="caution">
    <text evidence="10">The sequence shown here is derived from an EMBL/GenBank/DDBJ whole genome shotgun (WGS) entry which is preliminary data.</text>
</comment>
<dbReference type="SUPFAM" id="SSF158472">
    <property type="entry name" value="HAMP domain-like"/>
    <property type="match status" value="1"/>
</dbReference>
<feature type="domain" description="Methyl-accepting transducer" evidence="7">
    <location>
        <begin position="734"/>
        <end position="963"/>
    </location>
</feature>
<dbReference type="PANTHER" id="PTHR43531:SF11">
    <property type="entry name" value="METHYL-ACCEPTING CHEMOTAXIS PROTEIN 3"/>
    <property type="match status" value="1"/>
</dbReference>
<dbReference type="SUPFAM" id="SSF55785">
    <property type="entry name" value="PYP-like sensor domain (PAS domain)"/>
    <property type="match status" value="2"/>
</dbReference>
<dbReference type="Gene3D" id="1.10.287.950">
    <property type="entry name" value="Methyl-accepting chemotaxis protein"/>
    <property type="match status" value="1"/>
</dbReference>
<name>A0A443JU40_9RHOB</name>
<evidence type="ECO:0000259" key="8">
    <source>
        <dbReference type="PROSITE" id="PS50112"/>
    </source>
</evidence>
<dbReference type="InterPro" id="IPR004089">
    <property type="entry name" value="MCPsignal_dom"/>
</dbReference>
<dbReference type="PROSITE" id="PS50885">
    <property type="entry name" value="HAMP"/>
    <property type="match status" value="2"/>
</dbReference>
<dbReference type="SUPFAM" id="SSF58104">
    <property type="entry name" value="Methyl-accepting chemotaxis protein (MCP) signaling domain"/>
    <property type="match status" value="1"/>
</dbReference>
<feature type="domain" description="HAMP" evidence="9">
    <location>
        <begin position="677"/>
        <end position="729"/>
    </location>
</feature>
<dbReference type="Pfam" id="PF00015">
    <property type="entry name" value="MCPsignal"/>
    <property type="match status" value="1"/>
</dbReference>
<dbReference type="CDD" id="cd00130">
    <property type="entry name" value="PAS"/>
    <property type="match status" value="1"/>
</dbReference>
<dbReference type="FunFam" id="1.10.287.950:FF:000001">
    <property type="entry name" value="Methyl-accepting chemotaxis sensory transducer"/>
    <property type="match status" value="1"/>
</dbReference>
<proteinExistence type="inferred from homology"/>
<dbReference type="PROSITE" id="PS50111">
    <property type="entry name" value="CHEMOTAXIS_TRANSDUC_2"/>
    <property type="match status" value="1"/>
</dbReference>
<dbReference type="GO" id="GO:0006935">
    <property type="term" value="P:chemotaxis"/>
    <property type="evidence" value="ECO:0007669"/>
    <property type="project" value="UniProtKB-KW"/>
</dbReference>
<accession>A0A443JU40</accession>
<dbReference type="InterPro" id="IPR000014">
    <property type="entry name" value="PAS"/>
</dbReference>
<gene>
    <name evidence="10" type="ORF">D2T30_02570</name>
</gene>
<keyword evidence="2" id="KW-0145">Chemotaxis</keyword>
<organism evidence="10 11">
    <name type="scientific">Paenirhodobacter populi</name>
    <dbReference type="NCBI Taxonomy" id="2306993"/>
    <lineage>
        <taxon>Bacteria</taxon>
        <taxon>Pseudomonadati</taxon>
        <taxon>Pseudomonadota</taxon>
        <taxon>Alphaproteobacteria</taxon>
        <taxon>Rhodobacterales</taxon>
        <taxon>Rhodobacter group</taxon>
        <taxon>Paenirhodobacter</taxon>
    </lineage>
</organism>
<feature type="domain" description="HAMP" evidence="9">
    <location>
        <begin position="373"/>
        <end position="426"/>
    </location>
</feature>
<dbReference type="InterPro" id="IPR035965">
    <property type="entry name" value="PAS-like_dom_sf"/>
</dbReference>
<dbReference type="Proteomes" id="UP000284476">
    <property type="component" value="Unassembled WGS sequence"/>
</dbReference>
<evidence type="ECO:0000256" key="4">
    <source>
        <dbReference type="PROSITE-ProRule" id="PRU00284"/>
    </source>
</evidence>
<dbReference type="NCBIfam" id="TIGR00229">
    <property type="entry name" value="sensory_box"/>
    <property type="match status" value="1"/>
</dbReference>
<evidence type="ECO:0000259" key="9">
    <source>
        <dbReference type="PROSITE" id="PS50885"/>
    </source>
</evidence>
<dbReference type="Pfam" id="PF13426">
    <property type="entry name" value="PAS_9"/>
    <property type="match status" value="1"/>
</dbReference>
<dbReference type="SMART" id="SM00283">
    <property type="entry name" value="MA"/>
    <property type="match status" value="1"/>
</dbReference>
<keyword evidence="6" id="KW-1133">Transmembrane helix</keyword>
<evidence type="ECO:0000256" key="1">
    <source>
        <dbReference type="ARBA" id="ARBA00004370"/>
    </source>
</evidence>
<evidence type="ECO:0000256" key="6">
    <source>
        <dbReference type="SAM" id="Phobius"/>
    </source>
</evidence>
<dbReference type="PROSITE" id="PS50112">
    <property type="entry name" value="PAS"/>
    <property type="match status" value="1"/>
</dbReference>